<dbReference type="PANTHER" id="PTHR12459:SF15">
    <property type="entry name" value="TRANSMEMBRANE PROTEIN 135"/>
    <property type="match status" value="1"/>
</dbReference>
<dbReference type="Proteomes" id="UP000799302">
    <property type="component" value="Unassembled WGS sequence"/>
</dbReference>
<dbReference type="OrthoDB" id="4021778at2759"/>
<reference evidence="2" key="1">
    <citation type="journal article" date="2020" name="Stud. Mycol.">
        <title>101 Dothideomycetes genomes: a test case for predicting lifestyles and emergence of pathogens.</title>
        <authorList>
            <person name="Haridas S."/>
            <person name="Albert R."/>
            <person name="Binder M."/>
            <person name="Bloem J."/>
            <person name="Labutti K."/>
            <person name="Salamov A."/>
            <person name="Andreopoulos B."/>
            <person name="Baker S."/>
            <person name="Barry K."/>
            <person name="Bills G."/>
            <person name="Bluhm B."/>
            <person name="Cannon C."/>
            <person name="Castanera R."/>
            <person name="Culley D."/>
            <person name="Daum C."/>
            <person name="Ezra D."/>
            <person name="Gonzalez J."/>
            <person name="Henrissat B."/>
            <person name="Kuo A."/>
            <person name="Liang C."/>
            <person name="Lipzen A."/>
            <person name="Lutzoni F."/>
            <person name="Magnuson J."/>
            <person name="Mondo S."/>
            <person name="Nolan M."/>
            <person name="Ohm R."/>
            <person name="Pangilinan J."/>
            <person name="Park H.-J."/>
            <person name="Ramirez L."/>
            <person name="Alfaro M."/>
            <person name="Sun H."/>
            <person name="Tritt A."/>
            <person name="Yoshinaga Y."/>
            <person name="Zwiers L.-H."/>
            <person name="Turgeon B."/>
            <person name="Goodwin S."/>
            <person name="Spatafora J."/>
            <person name="Crous P."/>
            <person name="Grigoriev I."/>
        </authorList>
    </citation>
    <scope>NUCLEOTIDE SEQUENCE</scope>
    <source>
        <strain evidence="2">CBS 115976</strain>
    </source>
</reference>
<dbReference type="EMBL" id="MU004238">
    <property type="protein sequence ID" value="KAF2667156.1"/>
    <property type="molecule type" value="Genomic_DNA"/>
</dbReference>
<evidence type="ECO:0000256" key="1">
    <source>
        <dbReference type="SAM" id="MobiDB-lite"/>
    </source>
</evidence>
<dbReference type="PANTHER" id="PTHR12459">
    <property type="entry name" value="TRANSMEMBRANE PROTEIN 135-RELATED"/>
    <property type="match status" value="1"/>
</dbReference>
<gene>
    <name evidence="2" type="ORF">BT63DRAFT_416214</name>
</gene>
<organism evidence="2 3">
    <name type="scientific">Microthyrium microscopicum</name>
    <dbReference type="NCBI Taxonomy" id="703497"/>
    <lineage>
        <taxon>Eukaryota</taxon>
        <taxon>Fungi</taxon>
        <taxon>Dikarya</taxon>
        <taxon>Ascomycota</taxon>
        <taxon>Pezizomycotina</taxon>
        <taxon>Dothideomycetes</taxon>
        <taxon>Dothideomycetes incertae sedis</taxon>
        <taxon>Microthyriales</taxon>
        <taxon>Microthyriaceae</taxon>
        <taxon>Microthyrium</taxon>
    </lineage>
</organism>
<keyword evidence="3" id="KW-1185">Reference proteome</keyword>
<dbReference type="AlphaFoldDB" id="A0A6A6U680"/>
<evidence type="ECO:0000313" key="2">
    <source>
        <dbReference type="EMBL" id="KAF2667156.1"/>
    </source>
</evidence>
<feature type="compositionally biased region" description="Polar residues" evidence="1">
    <location>
        <begin position="136"/>
        <end position="146"/>
    </location>
</feature>
<protein>
    <submittedName>
        <fullName evidence="2">Integral membrane protein</fullName>
    </submittedName>
</protein>
<feature type="region of interest" description="Disordered" evidence="1">
    <location>
        <begin position="136"/>
        <end position="159"/>
    </location>
</feature>
<evidence type="ECO:0000313" key="3">
    <source>
        <dbReference type="Proteomes" id="UP000799302"/>
    </source>
</evidence>
<sequence length="503" mass="54464">MALKSPSSRDGRLLNPAAKAFLLAYISTTGPRTLSLLIKIIRQGRLSVDIKEKLSKTLLDGLDPYRLPTFAAVVVGGSKGLQLPIYQILKTIASRINLFSKPSSPAQILALARFLAALVSSWFAFTLLNKPKDQSTASSIQTTQKTPNPPPPVSDKPSRIPDGIPKLNVDIESMPSQFSAQGIPLAGRTLDLTLFAAVRAIDAVFQLTPPPKNDRLKKLSAAFGRVSSPAIFSLSCAFIMHAFFYAPRALPLTYNAWIQRIANVDERIVQALRQARFGNFVYGKETGIGPLVGSMCRDYGWPEKWGNPAVTVPLPCEVVHQGAGPSCEVHALSRLARSFVAALGVYAPLQAVILLRRLSRVGVDKSAAVRRALLDSVRAASFLGSFVALFYYGVCLARTRLGPPLLGKWVTPQMWDSGLCVLGGCCACGFSINLEAAKRQTELMLFVAPRALGIFFPRRYDRKELWKEQAVFALSTAAVLTAVQTRPSAVRGVFGGVLAGVLT</sequence>
<accession>A0A6A6U680</accession>
<dbReference type="InterPro" id="IPR026749">
    <property type="entry name" value="Tmem135"/>
</dbReference>
<proteinExistence type="predicted"/>
<name>A0A6A6U680_9PEZI</name>